<accession>A0A6M4IMV6</accession>
<evidence type="ECO:0000256" key="4">
    <source>
        <dbReference type="ARBA" id="ARBA00022597"/>
    </source>
</evidence>
<reference evidence="9 10" key="1">
    <citation type="submission" date="2020-05" db="EMBL/GenBank/DDBJ databases">
        <title>Complete genome sequence of Gemmatimonas greenlandica TET16.</title>
        <authorList>
            <person name="Zeng Y."/>
        </authorList>
    </citation>
    <scope>NUCLEOTIDE SEQUENCE [LARGE SCALE GENOMIC DNA]</scope>
    <source>
        <strain evidence="9 10">TET16</strain>
    </source>
</reference>
<evidence type="ECO:0000313" key="10">
    <source>
        <dbReference type="Proteomes" id="UP000500938"/>
    </source>
</evidence>
<evidence type="ECO:0000259" key="8">
    <source>
        <dbReference type="PROSITE" id="PS51101"/>
    </source>
</evidence>
<dbReference type="AlphaFoldDB" id="A0A6M4IMV6"/>
<dbReference type="GO" id="GO:0008982">
    <property type="term" value="F:protein-N(PI)-phosphohistidine-sugar phosphotransferase activity"/>
    <property type="evidence" value="ECO:0007669"/>
    <property type="project" value="InterPro"/>
</dbReference>
<proteinExistence type="predicted"/>
<evidence type="ECO:0000256" key="1">
    <source>
        <dbReference type="ARBA" id="ARBA00004496"/>
    </source>
</evidence>
<dbReference type="GO" id="GO:0016301">
    <property type="term" value="F:kinase activity"/>
    <property type="evidence" value="ECO:0007669"/>
    <property type="project" value="UniProtKB-KW"/>
</dbReference>
<evidence type="ECO:0000256" key="7">
    <source>
        <dbReference type="ARBA" id="ARBA00022777"/>
    </source>
</evidence>
<keyword evidence="10" id="KW-1185">Reference proteome</keyword>
<dbReference type="KEGG" id="ggr:HKW67_06895"/>
<name>A0A6M4IMV6_9BACT</name>
<dbReference type="RefSeq" id="WP_171224678.1">
    <property type="nucleotide sequence ID" value="NZ_CP053085.1"/>
</dbReference>
<dbReference type="InterPro" id="IPR036667">
    <property type="entry name" value="PTS_IIB_sorbose-sp_sf"/>
</dbReference>
<feature type="domain" description="PTS EIIB type-4" evidence="8">
    <location>
        <begin position="1"/>
        <end position="164"/>
    </location>
</feature>
<dbReference type="Gene3D" id="3.40.35.10">
    <property type="entry name" value="Phosphotransferase system, sorbose subfamily IIB component"/>
    <property type="match status" value="1"/>
</dbReference>
<dbReference type="GO" id="GO:0009401">
    <property type="term" value="P:phosphoenolpyruvate-dependent sugar phosphotransferase system"/>
    <property type="evidence" value="ECO:0007669"/>
    <property type="project" value="UniProtKB-KW"/>
</dbReference>
<dbReference type="Pfam" id="PF03830">
    <property type="entry name" value="PTSIIB_sorb"/>
    <property type="match status" value="1"/>
</dbReference>
<keyword evidence="4 9" id="KW-0762">Sugar transport</keyword>
<dbReference type="InterPro" id="IPR004720">
    <property type="entry name" value="PTS_IIB_sorbose-sp"/>
</dbReference>
<evidence type="ECO:0000256" key="6">
    <source>
        <dbReference type="ARBA" id="ARBA00022683"/>
    </source>
</evidence>
<evidence type="ECO:0000256" key="2">
    <source>
        <dbReference type="ARBA" id="ARBA00022448"/>
    </source>
</evidence>
<protein>
    <submittedName>
        <fullName evidence="9">PTS sugar transporter subunit IIB</fullName>
    </submittedName>
</protein>
<keyword evidence="6" id="KW-0598">Phosphotransferase system</keyword>
<dbReference type="GO" id="GO:0005737">
    <property type="term" value="C:cytoplasm"/>
    <property type="evidence" value="ECO:0007669"/>
    <property type="project" value="UniProtKB-SubCell"/>
</dbReference>
<dbReference type="PROSITE" id="PS51101">
    <property type="entry name" value="PTS_EIIB_TYPE_4"/>
    <property type="match status" value="1"/>
</dbReference>
<gene>
    <name evidence="9" type="ORF">HKW67_06895</name>
</gene>
<evidence type="ECO:0000256" key="5">
    <source>
        <dbReference type="ARBA" id="ARBA00022679"/>
    </source>
</evidence>
<organism evidence="9 10">
    <name type="scientific">Gemmatimonas groenlandica</name>
    <dbReference type="NCBI Taxonomy" id="2732249"/>
    <lineage>
        <taxon>Bacteria</taxon>
        <taxon>Pseudomonadati</taxon>
        <taxon>Gemmatimonadota</taxon>
        <taxon>Gemmatimonadia</taxon>
        <taxon>Gemmatimonadales</taxon>
        <taxon>Gemmatimonadaceae</taxon>
        <taxon>Gemmatimonas</taxon>
    </lineage>
</organism>
<evidence type="ECO:0000313" key="9">
    <source>
        <dbReference type="EMBL" id="QJR35248.1"/>
    </source>
</evidence>
<comment type="subcellular location">
    <subcellularLocation>
        <location evidence="1">Cytoplasm</location>
    </subcellularLocation>
</comment>
<keyword evidence="2" id="KW-0813">Transport</keyword>
<keyword evidence="3" id="KW-0963">Cytoplasm</keyword>
<sequence length="164" mass="17854">MPIALYRIDDRLIHGQVVVGWGQPLELRFIVLVDDEVASSEWEQELYRMGVPPEMSVLFYTVDDAAAHLAELQKRPEPGIVLVGDIGTMGRLVAQADGRIRAVNVGGVHHSPGRVQRLRFVFLTPPEEQGLRDIAAQGVDVSAQDVPSARPVPLGELLTSTTGA</sequence>
<keyword evidence="5" id="KW-0808">Transferase</keyword>
<evidence type="ECO:0000256" key="3">
    <source>
        <dbReference type="ARBA" id="ARBA00022490"/>
    </source>
</evidence>
<dbReference type="SUPFAM" id="SSF52728">
    <property type="entry name" value="PTS IIb component"/>
    <property type="match status" value="1"/>
</dbReference>
<dbReference type="EMBL" id="CP053085">
    <property type="protein sequence ID" value="QJR35248.1"/>
    <property type="molecule type" value="Genomic_DNA"/>
</dbReference>
<dbReference type="Proteomes" id="UP000500938">
    <property type="component" value="Chromosome"/>
</dbReference>
<keyword evidence="7" id="KW-0418">Kinase</keyword>